<dbReference type="NCBIfam" id="TIGR00418">
    <property type="entry name" value="thrS"/>
    <property type="match status" value="1"/>
</dbReference>
<dbReference type="GO" id="GO:0004829">
    <property type="term" value="F:threonine-tRNA ligase activity"/>
    <property type="evidence" value="ECO:0007669"/>
    <property type="project" value="UniProtKB-EC"/>
</dbReference>
<dbReference type="Proteomes" id="UP001271769">
    <property type="component" value="Unassembled WGS sequence"/>
</dbReference>
<dbReference type="InterPro" id="IPR002320">
    <property type="entry name" value="Thr-tRNA-ligase_IIa"/>
</dbReference>
<reference evidence="12 13" key="1">
    <citation type="journal article" date="2013" name="Antonie Van Leeuwenhoek">
        <title>Dongia rigui sp. nov., isolated from freshwater of a large wetland in Korea.</title>
        <authorList>
            <person name="Baik K.S."/>
            <person name="Hwang Y.M."/>
            <person name="Choi J.S."/>
            <person name="Kwon J."/>
            <person name="Seong C.N."/>
        </authorList>
    </citation>
    <scope>NUCLEOTIDE SEQUENCE [LARGE SCALE GENOMIC DNA]</scope>
    <source>
        <strain evidence="12 13">04SU4-P</strain>
    </source>
</reference>
<gene>
    <name evidence="12" type="primary">thrS</name>
    <name evidence="12" type="ORF">SMD31_06150</name>
</gene>
<evidence type="ECO:0000256" key="5">
    <source>
        <dbReference type="ARBA" id="ARBA00022741"/>
    </source>
</evidence>
<dbReference type="PROSITE" id="PS50862">
    <property type="entry name" value="AA_TRNA_LIGASE_II"/>
    <property type="match status" value="1"/>
</dbReference>
<dbReference type="EMBL" id="JAXCLX010000001">
    <property type="protein sequence ID" value="MDY0871493.1"/>
    <property type="molecule type" value="Genomic_DNA"/>
</dbReference>
<sequence length="405" mass="45668">MDAFDHRSIGHRLDLFHIQEEGPGMVFWHPKGWALYRLIEDYIRRRMKAAGFNEIKTPQILSRGLWEKSGHWQKFGPNMFALEDGERQFAVKPMSCPGHLQVFNARLRSYRDLPLRYAEFGACHRNEPSGALMGLMRTRAFVQDDAHVLCRMDQIVDEVKRFSQLLRAVYRDFGFANFGVAFSTRPAAREGSEELWDTAERVLQNAARAAGLDFVTQPGEGAFYGPKLEFILEDRLGRRWQCGTIQLDLVLPGKLGAHYIDEAGNRAVPIMIHHAVLGSLERFIGMLLEHCQGRLPLWLAPDQVLIAAVSDQHLGYAEEAAIQLESEGYRVVIDASNETLPKKIVNWRDRGVPILGVVGAREAEKCRISLRTLADDVRADLPLGEAGVWIKRVAARHCAVSAMSS</sequence>
<comment type="caution">
    <text evidence="12">The sequence shown here is derived from an EMBL/GenBank/DDBJ whole genome shotgun (WGS) entry which is preliminary data.</text>
</comment>
<evidence type="ECO:0000256" key="7">
    <source>
        <dbReference type="ARBA" id="ARBA00022917"/>
    </source>
</evidence>
<dbReference type="SUPFAM" id="SSF55681">
    <property type="entry name" value="Class II aaRS and biotin synthetases"/>
    <property type="match status" value="1"/>
</dbReference>
<evidence type="ECO:0000259" key="11">
    <source>
        <dbReference type="PROSITE" id="PS50862"/>
    </source>
</evidence>
<evidence type="ECO:0000256" key="3">
    <source>
        <dbReference type="ARBA" id="ARBA00022490"/>
    </source>
</evidence>
<dbReference type="EC" id="6.1.1.3" evidence="2 10"/>
<dbReference type="InterPro" id="IPR036621">
    <property type="entry name" value="Anticodon-bd_dom_sf"/>
</dbReference>
<dbReference type="Pfam" id="PF03129">
    <property type="entry name" value="HGTP_anticodon"/>
    <property type="match status" value="1"/>
</dbReference>
<dbReference type="Gene3D" id="3.30.930.10">
    <property type="entry name" value="Bira Bifunctional Protein, Domain 2"/>
    <property type="match status" value="1"/>
</dbReference>
<dbReference type="InterPro" id="IPR045864">
    <property type="entry name" value="aa-tRNA-synth_II/BPL/LPL"/>
</dbReference>
<keyword evidence="8" id="KW-0030">Aminoacyl-tRNA synthetase</keyword>
<dbReference type="Gene3D" id="3.40.50.800">
    <property type="entry name" value="Anticodon-binding domain"/>
    <property type="match status" value="1"/>
</dbReference>
<dbReference type="PANTHER" id="PTHR11451">
    <property type="entry name" value="THREONINE-TRNA LIGASE"/>
    <property type="match status" value="1"/>
</dbReference>
<organism evidence="12 13">
    <name type="scientific">Dongia rigui</name>
    <dbReference type="NCBI Taxonomy" id="940149"/>
    <lineage>
        <taxon>Bacteria</taxon>
        <taxon>Pseudomonadati</taxon>
        <taxon>Pseudomonadota</taxon>
        <taxon>Alphaproteobacteria</taxon>
        <taxon>Rhodospirillales</taxon>
        <taxon>Dongiaceae</taxon>
        <taxon>Dongia</taxon>
    </lineage>
</organism>
<dbReference type="PANTHER" id="PTHR11451:SF44">
    <property type="entry name" value="THREONINE--TRNA LIGASE, CHLOROPLASTIC_MITOCHONDRIAL 2"/>
    <property type="match status" value="1"/>
</dbReference>
<comment type="catalytic activity">
    <reaction evidence="9">
        <text>tRNA(Thr) + L-threonine + ATP = L-threonyl-tRNA(Thr) + AMP + diphosphate + H(+)</text>
        <dbReference type="Rhea" id="RHEA:24624"/>
        <dbReference type="Rhea" id="RHEA-COMP:9670"/>
        <dbReference type="Rhea" id="RHEA-COMP:9704"/>
        <dbReference type="ChEBI" id="CHEBI:15378"/>
        <dbReference type="ChEBI" id="CHEBI:30616"/>
        <dbReference type="ChEBI" id="CHEBI:33019"/>
        <dbReference type="ChEBI" id="CHEBI:57926"/>
        <dbReference type="ChEBI" id="CHEBI:78442"/>
        <dbReference type="ChEBI" id="CHEBI:78534"/>
        <dbReference type="ChEBI" id="CHEBI:456215"/>
        <dbReference type="EC" id="6.1.1.3"/>
    </reaction>
</comment>
<dbReference type="PRINTS" id="PR01047">
    <property type="entry name" value="TRNASYNTHTHR"/>
</dbReference>
<name>A0ABU5DW19_9PROT</name>
<evidence type="ECO:0000313" key="13">
    <source>
        <dbReference type="Proteomes" id="UP001271769"/>
    </source>
</evidence>
<keyword evidence="13" id="KW-1185">Reference proteome</keyword>
<keyword evidence="6" id="KW-0067">ATP-binding</keyword>
<evidence type="ECO:0000256" key="4">
    <source>
        <dbReference type="ARBA" id="ARBA00022598"/>
    </source>
</evidence>
<keyword evidence="4 12" id="KW-0436">Ligase</keyword>
<keyword evidence="3" id="KW-0963">Cytoplasm</keyword>
<feature type="domain" description="Aminoacyl-transfer RNA synthetases class-II family profile" evidence="11">
    <location>
        <begin position="5"/>
        <end position="296"/>
    </location>
</feature>
<dbReference type="InterPro" id="IPR002314">
    <property type="entry name" value="aa-tRNA-synt_IIb"/>
</dbReference>
<dbReference type="InterPro" id="IPR004154">
    <property type="entry name" value="Anticodon-bd"/>
</dbReference>
<dbReference type="InterPro" id="IPR033728">
    <property type="entry name" value="ThrRS_core"/>
</dbReference>
<keyword evidence="5" id="KW-0547">Nucleotide-binding</keyword>
<evidence type="ECO:0000256" key="6">
    <source>
        <dbReference type="ARBA" id="ARBA00022840"/>
    </source>
</evidence>
<dbReference type="RefSeq" id="WP_320499923.1">
    <property type="nucleotide sequence ID" value="NZ_JAXCLX010000001.1"/>
</dbReference>
<evidence type="ECO:0000256" key="8">
    <source>
        <dbReference type="ARBA" id="ARBA00023146"/>
    </source>
</evidence>
<dbReference type="SUPFAM" id="SSF52954">
    <property type="entry name" value="Class II aaRS ABD-related"/>
    <property type="match status" value="1"/>
</dbReference>
<evidence type="ECO:0000256" key="10">
    <source>
        <dbReference type="NCBIfam" id="TIGR00418"/>
    </source>
</evidence>
<accession>A0ABU5DW19</accession>
<dbReference type="CDD" id="cd00771">
    <property type="entry name" value="ThrRS_core"/>
    <property type="match status" value="1"/>
</dbReference>
<keyword evidence="7" id="KW-0648">Protein biosynthesis</keyword>
<proteinExistence type="inferred from homology"/>
<evidence type="ECO:0000313" key="12">
    <source>
        <dbReference type="EMBL" id="MDY0871493.1"/>
    </source>
</evidence>
<evidence type="ECO:0000256" key="9">
    <source>
        <dbReference type="ARBA" id="ARBA00049515"/>
    </source>
</evidence>
<comment type="similarity">
    <text evidence="1">Belongs to the class-II aminoacyl-tRNA synthetase family.</text>
</comment>
<evidence type="ECO:0000256" key="1">
    <source>
        <dbReference type="ARBA" id="ARBA00008226"/>
    </source>
</evidence>
<evidence type="ECO:0000256" key="2">
    <source>
        <dbReference type="ARBA" id="ARBA00013163"/>
    </source>
</evidence>
<dbReference type="Pfam" id="PF00587">
    <property type="entry name" value="tRNA-synt_2b"/>
    <property type="match status" value="1"/>
</dbReference>
<dbReference type="InterPro" id="IPR006195">
    <property type="entry name" value="aa-tRNA-synth_II"/>
</dbReference>
<protein>
    <recommendedName>
        <fullName evidence="2 10">Threonine--tRNA ligase</fullName>
        <ecNumber evidence="2 10">6.1.1.3</ecNumber>
    </recommendedName>
</protein>